<comment type="caution">
    <text evidence="1">The sequence shown here is derived from an EMBL/GenBank/DDBJ whole genome shotgun (WGS) entry which is preliminary data.</text>
</comment>
<reference evidence="1" key="1">
    <citation type="submission" date="2019-08" db="EMBL/GenBank/DDBJ databases">
        <authorList>
            <person name="Kucharzyk K."/>
            <person name="Murdoch R.W."/>
            <person name="Higgins S."/>
            <person name="Loffler F."/>
        </authorList>
    </citation>
    <scope>NUCLEOTIDE SEQUENCE</scope>
</reference>
<protein>
    <recommendedName>
        <fullName evidence="2">Polysaccharide lyase</fullName>
    </recommendedName>
</protein>
<dbReference type="EMBL" id="VSSQ01000368">
    <property type="protein sequence ID" value="MPL92729.1"/>
    <property type="molecule type" value="Genomic_DNA"/>
</dbReference>
<gene>
    <name evidence="1" type="ORF">SDC9_38842</name>
</gene>
<evidence type="ECO:0000313" key="1">
    <source>
        <dbReference type="EMBL" id="MPL92729.1"/>
    </source>
</evidence>
<accession>A0A644VMV6</accession>
<name>A0A644VMV6_9ZZZZ</name>
<proteinExistence type="predicted"/>
<dbReference type="Gene3D" id="2.60.120.200">
    <property type="match status" value="1"/>
</dbReference>
<dbReference type="PROSITE" id="PS51257">
    <property type="entry name" value="PROKAR_LIPOPROTEIN"/>
    <property type="match status" value="1"/>
</dbReference>
<dbReference type="AlphaFoldDB" id="A0A644VMV6"/>
<sequence length="256" mass="29206">MNFGFYKTFLTLLSVVLVFSSCKKDTVEKRIFETSFESVADFDGFYITPQGYLNTSYHELNDSIVRTGTYSHKAWITGANAPSTATQNNNHRAYPTVQLYKTESGSFTTPCYITFWVWLDMELHADTTGGEDDWFSFATFTSDESDNWNRTVLVNLSHDGIVHLMHVPLQNQQDHIFQATDIYFPQREWVEIKVYLDFGDNAYAKVWQNGQLVSWASVDGIENKLSQAHFGLYCPPGMGSGVVYNDDLVIEMVDVE</sequence>
<evidence type="ECO:0008006" key="2">
    <source>
        <dbReference type="Google" id="ProtNLM"/>
    </source>
</evidence>
<organism evidence="1">
    <name type="scientific">bioreactor metagenome</name>
    <dbReference type="NCBI Taxonomy" id="1076179"/>
    <lineage>
        <taxon>unclassified sequences</taxon>
        <taxon>metagenomes</taxon>
        <taxon>ecological metagenomes</taxon>
    </lineage>
</organism>